<dbReference type="PROSITE" id="PS51257">
    <property type="entry name" value="PROKAR_LIPOPROTEIN"/>
    <property type="match status" value="1"/>
</dbReference>
<proteinExistence type="predicted"/>
<dbReference type="STRING" id="1122188.SAMN02745674_01020"/>
<evidence type="ECO:0000313" key="2">
    <source>
        <dbReference type="EMBL" id="SJZ85030.1"/>
    </source>
</evidence>
<dbReference type="AlphaFoldDB" id="A0A1T4P0A6"/>
<evidence type="ECO:0000313" key="3">
    <source>
        <dbReference type="Proteomes" id="UP000190061"/>
    </source>
</evidence>
<protein>
    <submittedName>
        <fullName evidence="2">Uncharacterized protein</fullName>
    </submittedName>
</protein>
<dbReference type="RefSeq" id="WP_078757617.1">
    <property type="nucleotide sequence ID" value="NZ_FUXP01000002.1"/>
</dbReference>
<dbReference type="SUPFAM" id="SSF69322">
    <property type="entry name" value="Tricorn protease domain 2"/>
    <property type="match status" value="1"/>
</dbReference>
<accession>A0A1T4P0A6</accession>
<sequence length="315" mass="34000">MLRSNHPVIRSAGRAMATGLLILAAACTQPVEEERLPEPRLEGVLLDMQLSEVSGLAASRQHEGIVWLHDDGDNPARLFAVNTSGRRVATFGIDGVTKTDWEDIAAFELEGRHYLLLADTGDNGGLRRTLQLHVIEEPGSLTNARLTPAWSLAFRWPDGARDCEAVAVDAERGEILLVSKKREPPELFTLPLRPGSQRLLTARPAGLLAGVPNPTPGPDGGQPSGRSRYDAQVTAASVSPDRLTLAVMTYRHLLLYSREPGANWTSAVESQPATSELPWLPQAEALGWSADGSALYATGEFIPAPLYRIPAQPAD</sequence>
<name>A0A1T4P0A6_9GAMM</name>
<keyword evidence="3" id="KW-1185">Reference proteome</keyword>
<feature type="region of interest" description="Disordered" evidence="1">
    <location>
        <begin position="209"/>
        <end position="228"/>
    </location>
</feature>
<gene>
    <name evidence="2" type="ORF">SAMN02745674_01020</name>
</gene>
<dbReference type="OrthoDB" id="9798438at2"/>
<dbReference type="EMBL" id="FUXP01000002">
    <property type="protein sequence ID" value="SJZ85030.1"/>
    <property type="molecule type" value="Genomic_DNA"/>
</dbReference>
<dbReference type="Proteomes" id="UP000190061">
    <property type="component" value="Unassembled WGS sequence"/>
</dbReference>
<organism evidence="2 3">
    <name type="scientific">Lysobacter spongiicola DSM 21749</name>
    <dbReference type="NCBI Taxonomy" id="1122188"/>
    <lineage>
        <taxon>Bacteria</taxon>
        <taxon>Pseudomonadati</taxon>
        <taxon>Pseudomonadota</taxon>
        <taxon>Gammaproteobacteria</taxon>
        <taxon>Lysobacterales</taxon>
        <taxon>Lysobacteraceae</taxon>
        <taxon>Novilysobacter</taxon>
    </lineage>
</organism>
<reference evidence="2 3" key="1">
    <citation type="submission" date="2017-02" db="EMBL/GenBank/DDBJ databases">
        <authorList>
            <person name="Peterson S.W."/>
        </authorList>
    </citation>
    <scope>NUCLEOTIDE SEQUENCE [LARGE SCALE GENOMIC DNA]</scope>
    <source>
        <strain evidence="2 3">DSM 21749</strain>
    </source>
</reference>
<evidence type="ECO:0000256" key="1">
    <source>
        <dbReference type="SAM" id="MobiDB-lite"/>
    </source>
</evidence>